<dbReference type="Gene3D" id="3.40.50.150">
    <property type="entry name" value="Vaccinia Virus protein VP39"/>
    <property type="match status" value="1"/>
</dbReference>
<dbReference type="PROSITE" id="PS00879">
    <property type="entry name" value="ODR_DC_2_2"/>
    <property type="match status" value="1"/>
</dbReference>
<dbReference type="OrthoDB" id="3340390at2759"/>
<gene>
    <name evidence="5" type="ORF">EJ05DRAFT_481235</name>
</gene>
<feature type="domain" description="O-methyltransferase C-terminal" evidence="4">
    <location>
        <begin position="51"/>
        <end position="192"/>
    </location>
</feature>
<evidence type="ECO:0000259" key="4">
    <source>
        <dbReference type="Pfam" id="PF00891"/>
    </source>
</evidence>
<dbReference type="InterPro" id="IPR001077">
    <property type="entry name" value="COMT_C"/>
</dbReference>
<evidence type="ECO:0000256" key="2">
    <source>
        <dbReference type="ARBA" id="ARBA00022679"/>
    </source>
</evidence>
<dbReference type="SUPFAM" id="SSF53335">
    <property type="entry name" value="S-adenosyl-L-methionine-dependent methyltransferases"/>
    <property type="match status" value="1"/>
</dbReference>
<keyword evidence="6" id="KW-1185">Reference proteome</keyword>
<dbReference type="GO" id="GO:0008171">
    <property type="term" value="F:O-methyltransferase activity"/>
    <property type="evidence" value="ECO:0007669"/>
    <property type="project" value="InterPro"/>
</dbReference>
<organism evidence="5 6">
    <name type="scientific">Pseudovirgaria hyperparasitica</name>
    <dbReference type="NCBI Taxonomy" id="470096"/>
    <lineage>
        <taxon>Eukaryota</taxon>
        <taxon>Fungi</taxon>
        <taxon>Dikarya</taxon>
        <taxon>Ascomycota</taxon>
        <taxon>Pezizomycotina</taxon>
        <taxon>Dothideomycetes</taxon>
        <taxon>Dothideomycetes incertae sedis</taxon>
        <taxon>Acrospermales</taxon>
        <taxon>Acrospermaceae</taxon>
        <taxon>Pseudovirgaria</taxon>
    </lineage>
</organism>
<dbReference type="RefSeq" id="XP_033594958.1">
    <property type="nucleotide sequence ID" value="XM_033745029.1"/>
</dbReference>
<keyword evidence="2" id="KW-0808">Transferase</keyword>
<dbReference type="EMBL" id="ML996614">
    <property type="protein sequence ID" value="KAF2752500.1"/>
    <property type="molecule type" value="Genomic_DNA"/>
</dbReference>
<keyword evidence="1 5" id="KW-0489">Methyltransferase</keyword>
<dbReference type="InterPro" id="IPR022657">
    <property type="entry name" value="De-COase2_CS"/>
</dbReference>
<dbReference type="PROSITE" id="PS51683">
    <property type="entry name" value="SAM_OMT_II"/>
    <property type="match status" value="1"/>
</dbReference>
<dbReference type="InterPro" id="IPR029063">
    <property type="entry name" value="SAM-dependent_MTases_sf"/>
</dbReference>
<name>A0A6A6VSD0_9PEZI</name>
<proteinExistence type="predicted"/>
<dbReference type="GO" id="GO:0032259">
    <property type="term" value="P:methylation"/>
    <property type="evidence" value="ECO:0007669"/>
    <property type="project" value="UniProtKB-KW"/>
</dbReference>
<dbReference type="Proteomes" id="UP000799437">
    <property type="component" value="Unassembled WGS sequence"/>
</dbReference>
<evidence type="ECO:0000256" key="1">
    <source>
        <dbReference type="ARBA" id="ARBA00022603"/>
    </source>
</evidence>
<protein>
    <submittedName>
        <fullName evidence="5">S-adenosyl-L-methionine-dependent methyltransferase</fullName>
    </submittedName>
</protein>
<evidence type="ECO:0000313" key="5">
    <source>
        <dbReference type="EMBL" id="KAF2752500.1"/>
    </source>
</evidence>
<dbReference type="PANTHER" id="PTHR43712:SF1">
    <property type="entry name" value="HYPOTHETICAL O-METHYLTRANSFERASE (EUROFUNG)-RELATED"/>
    <property type="match status" value="1"/>
</dbReference>
<evidence type="ECO:0000313" key="6">
    <source>
        <dbReference type="Proteomes" id="UP000799437"/>
    </source>
</evidence>
<dbReference type="Pfam" id="PF00891">
    <property type="entry name" value="Methyltransf_2"/>
    <property type="match status" value="1"/>
</dbReference>
<sequence length="230" mass="25012">MAPVCAMAEDSVNNTVLVLNQAQRPLGRLLSPACDYLRGCGIPPSQDSSVTVVDVGGGFGHELSLFAEKSTRKPGRLVCQDQESVIATVPSELAVGVEFVAHDFFREQPVRGARAYLLKHICHDWPHALALSILKNIKVAMEPGYSKMLIMDLVMPEGKVPLAAAGLDVAMMTGFSGTEREEKLWMELVEDAELSVRKIWKGQDGDGLLEVVLEEDKDDITTKPRLAIAG</sequence>
<dbReference type="GeneID" id="54486083"/>
<dbReference type="InterPro" id="IPR016461">
    <property type="entry name" value="COMT-like"/>
</dbReference>
<evidence type="ECO:0000256" key="3">
    <source>
        <dbReference type="ARBA" id="ARBA00022691"/>
    </source>
</evidence>
<accession>A0A6A6VSD0</accession>
<keyword evidence="3" id="KW-0949">S-adenosyl-L-methionine</keyword>
<reference evidence="5" key="1">
    <citation type="journal article" date="2020" name="Stud. Mycol.">
        <title>101 Dothideomycetes genomes: a test case for predicting lifestyles and emergence of pathogens.</title>
        <authorList>
            <person name="Haridas S."/>
            <person name="Albert R."/>
            <person name="Binder M."/>
            <person name="Bloem J."/>
            <person name="Labutti K."/>
            <person name="Salamov A."/>
            <person name="Andreopoulos B."/>
            <person name="Baker S."/>
            <person name="Barry K."/>
            <person name="Bills G."/>
            <person name="Bluhm B."/>
            <person name="Cannon C."/>
            <person name="Castanera R."/>
            <person name="Culley D."/>
            <person name="Daum C."/>
            <person name="Ezra D."/>
            <person name="Gonzalez J."/>
            <person name="Henrissat B."/>
            <person name="Kuo A."/>
            <person name="Liang C."/>
            <person name="Lipzen A."/>
            <person name="Lutzoni F."/>
            <person name="Magnuson J."/>
            <person name="Mondo S."/>
            <person name="Nolan M."/>
            <person name="Ohm R."/>
            <person name="Pangilinan J."/>
            <person name="Park H.-J."/>
            <person name="Ramirez L."/>
            <person name="Alfaro M."/>
            <person name="Sun H."/>
            <person name="Tritt A."/>
            <person name="Yoshinaga Y."/>
            <person name="Zwiers L.-H."/>
            <person name="Turgeon B."/>
            <person name="Goodwin S."/>
            <person name="Spatafora J."/>
            <person name="Crous P."/>
            <person name="Grigoriev I."/>
        </authorList>
    </citation>
    <scope>NUCLEOTIDE SEQUENCE</scope>
    <source>
        <strain evidence="5">CBS 121739</strain>
    </source>
</reference>
<dbReference type="PANTHER" id="PTHR43712">
    <property type="entry name" value="PUTATIVE (AFU_ORTHOLOGUE AFUA_4G14580)-RELATED"/>
    <property type="match status" value="1"/>
</dbReference>
<dbReference type="AlphaFoldDB" id="A0A6A6VSD0"/>